<evidence type="ECO:0000313" key="1">
    <source>
        <dbReference type="EMBL" id="GBL83899.1"/>
    </source>
</evidence>
<accession>A0A4Y2AXB8</accession>
<dbReference type="EMBL" id="BGPR01000035">
    <property type="protein sequence ID" value="GBL83899.1"/>
    <property type="molecule type" value="Genomic_DNA"/>
</dbReference>
<reference evidence="1 2" key="1">
    <citation type="journal article" date="2019" name="Sci. Rep.">
        <title>Orb-weaving spider Araneus ventricosus genome elucidates the spidroin gene catalogue.</title>
        <authorList>
            <person name="Kono N."/>
            <person name="Nakamura H."/>
            <person name="Ohtoshi R."/>
            <person name="Moran D.A.P."/>
            <person name="Shinohara A."/>
            <person name="Yoshida Y."/>
            <person name="Fujiwara M."/>
            <person name="Mori M."/>
            <person name="Tomita M."/>
            <person name="Arakawa K."/>
        </authorList>
    </citation>
    <scope>NUCLEOTIDE SEQUENCE [LARGE SCALE GENOMIC DNA]</scope>
</reference>
<gene>
    <name evidence="1" type="ORF">AVEN_100803_1</name>
</gene>
<name>A0A4Y2AXB8_ARAVE</name>
<protein>
    <submittedName>
        <fullName evidence="1">Uncharacterized protein</fullName>
    </submittedName>
</protein>
<proteinExistence type="predicted"/>
<sequence>MRDANKVLKERGAGKPTSVFMASNHQANGHSRVSIPVPAQALPVMPDAGMTCAEYIMNQKLAGYLGDGGKASLLKKSTLNAYNLIEPRFRETPKKYES</sequence>
<evidence type="ECO:0000313" key="2">
    <source>
        <dbReference type="Proteomes" id="UP000499080"/>
    </source>
</evidence>
<organism evidence="1 2">
    <name type="scientific">Araneus ventricosus</name>
    <name type="common">Orbweaver spider</name>
    <name type="synonym">Epeira ventricosa</name>
    <dbReference type="NCBI Taxonomy" id="182803"/>
    <lineage>
        <taxon>Eukaryota</taxon>
        <taxon>Metazoa</taxon>
        <taxon>Ecdysozoa</taxon>
        <taxon>Arthropoda</taxon>
        <taxon>Chelicerata</taxon>
        <taxon>Arachnida</taxon>
        <taxon>Araneae</taxon>
        <taxon>Araneomorphae</taxon>
        <taxon>Entelegynae</taxon>
        <taxon>Araneoidea</taxon>
        <taxon>Araneidae</taxon>
        <taxon>Araneus</taxon>
    </lineage>
</organism>
<keyword evidence="2" id="KW-1185">Reference proteome</keyword>
<dbReference type="AlphaFoldDB" id="A0A4Y2AXB8"/>
<comment type="caution">
    <text evidence="1">The sequence shown here is derived from an EMBL/GenBank/DDBJ whole genome shotgun (WGS) entry which is preliminary data.</text>
</comment>
<dbReference type="Proteomes" id="UP000499080">
    <property type="component" value="Unassembled WGS sequence"/>
</dbReference>